<sequence length="186" mass="20784">MGLNEQLSQPGQSYGDSFQIASVDSVINWGRSYSLWPYPFATACCGIEYMSTSCADYDIARFGAERPSFSPRQADMILVLGTITYKMAPVLREIYDQLSEPKFVISYGACASSGGMFHAYSVLQGIDRILPVDLYVPGCPPRPEALLDAVVKLQEKVKTQGLEARRQEVMNKIREMNERNKPLVVR</sequence>
<evidence type="ECO:0000256" key="2">
    <source>
        <dbReference type="ARBA" id="ARBA00022448"/>
    </source>
</evidence>
<evidence type="ECO:0000256" key="5">
    <source>
        <dbReference type="ARBA" id="ARBA00023027"/>
    </source>
</evidence>
<evidence type="ECO:0000256" key="1">
    <source>
        <dbReference type="ARBA" id="ARBA00009173"/>
    </source>
</evidence>
<dbReference type="GO" id="GO:0045271">
    <property type="term" value="C:respiratory chain complex I"/>
    <property type="evidence" value="ECO:0007669"/>
    <property type="project" value="TreeGrafter"/>
</dbReference>
<organism evidence="9 10">
    <name type="scientific">Leptospira wolffii</name>
    <dbReference type="NCBI Taxonomy" id="409998"/>
    <lineage>
        <taxon>Bacteria</taxon>
        <taxon>Pseudomonadati</taxon>
        <taxon>Spirochaetota</taxon>
        <taxon>Spirochaetia</taxon>
        <taxon>Leptospirales</taxon>
        <taxon>Leptospiraceae</taxon>
        <taxon>Leptospira</taxon>
    </lineage>
</organism>
<reference evidence="9 10" key="1">
    <citation type="submission" date="2017-07" db="EMBL/GenBank/DDBJ databases">
        <title>Leptospira spp. isolated from tropical soils.</title>
        <authorList>
            <person name="Thibeaux R."/>
            <person name="Iraola G."/>
            <person name="Ferres I."/>
            <person name="Bierque E."/>
            <person name="Girault D."/>
            <person name="Soupe-Gilbert M.-E."/>
            <person name="Picardeau M."/>
            <person name="Goarant C."/>
        </authorList>
    </citation>
    <scope>NUCLEOTIDE SEQUENCE [LARGE SCALE GENOMIC DNA]</scope>
    <source>
        <strain evidence="9 10">FH2-C-A2</strain>
    </source>
</reference>
<dbReference type="Proteomes" id="UP000231912">
    <property type="component" value="Unassembled WGS sequence"/>
</dbReference>
<dbReference type="PANTHER" id="PTHR11995">
    <property type="entry name" value="NADH DEHYDROGENASE"/>
    <property type="match status" value="1"/>
</dbReference>
<dbReference type="HAMAP" id="MF_01356">
    <property type="entry name" value="NDH1_NuoB"/>
    <property type="match status" value="1"/>
</dbReference>
<dbReference type="NCBIfam" id="NF005012">
    <property type="entry name" value="PRK06411.1"/>
    <property type="match status" value="1"/>
</dbReference>
<comment type="caution">
    <text evidence="9">The sequence shown here is derived from an EMBL/GenBank/DDBJ whole genome shotgun (WGS) entry which is preliminary data.</text>
</comment>
<dbReference type="RefSeq" id="WP_016547371.1">
    <property type="nucleotide sequence ID" value="NZ_NPDT01000001.1"/>
</dbReference>
<dbReference type="SUPFAM" id="SSF56770">
    <property type="entry name" value="HydA/Nqo6-like"/>
    <property type="match status" value="1"/>
</dbReference>
<accession>A0A2M9ZH45</accession>
<keyword evidence="6 7" id="KW-0408">Iron</keyword>
<dbReference type="NCBIfam" id="TIGR01957">
    <property type="entry name" value="nuoB_fam"/>
    <property type="match status" value="1"/>
</dbReference>
<proteinExistence type="inferred from homology"/>
<dbReference type="Pfam" id="PF01058">
    <property type="entry name" value="Oxidored_q6"/>
    <property type="match status" value="1"/>
</dbReference>
<dbReference type="InterPro" id="IPR006137">
    <property type="entry name" value="NADH_UbQ_OxRdtase-like_20kDa"/>
</dbReference>
<dbReference type="NCBIfam" id="NF011389">
    <property type="entry name" value="PRK14814.1"/>
    <property type="match status" value="1"/>
</dbReference>
<evidence type="ECO:0000313" key="9">
    <source>
        <dbReference type="EMBL" id="PJZ67656.1"/>
    </source>
</evidence>
<dbReference type="GO" id="GO:0009060">
    <property type="term" value="P:aerobic respiration"/>
    <property type="evidence" value="ECO:0007669"/>
    <property type="project" value="TreeGrafter"/>
</dbReference>
<dbReference type="PROSITE" id="PS01150">
    <property type="entry name" value="COMPLEX1_20K"/>
    <property type="match status" value="1"/>
</dbReference>
<evidence type="ECO:0000256" key="3">
    <source>
        <dbReference type="ARBA" id="ARBA00022719"/>
    </source>
</evidence>
<comment type="function">
    <text evidence="6">NDH-1 shuttles electrons from NADH, via FMN and iron-sulfur (Fe-S) centers, to quinones in the respiratory chain. The immediate electron acceptor for the enzyme in this species is believed to be ubiquinone. Couples the redox reaction to proton translocation (for every two electrons transferred, four hydrogen ions are translocated across the cytoplasmic membrane), and thus conserves the redox energy in a proton gradient.</text>
</comment>
<keyword evidence="6 7" id="KW-0479">Metal-binding</keyword>
<dbReference type="GO" id="GO:0050136">
    <property type="term" value="F:NADH dehydrogenase (quinone) (non-electrogenic) activity"/>
    <property type="evidence" value="ECO:0007669"/>
    <property type="project" value="UniProtKB-UniRule"/>
</dbReference>
<dbReference type="GO" id="GO:0051539">
    <property type="term" value="F:4 iron, 4 sulfur cluster binding"/>
    <property type="evidence" value="ECO:0007669"/>
    <property type="project" value="UniProtKB-KW"/>
</dbReference>
<protein>
    <recommendedName>
        <fullName evidence="6">NADH-quinone oxidoreductase subunit B</fullName>
        <ecNumber evidence="6">7.1.1.-</ecNumber>
    </recommendedName>
    <alternativeName>
        <fullName evidence="6">NADH dehydrogenase I subunit B</fullName>
    </alternativeName>
    <alternativeName>
        <fullName evidence="6">NDH-1 subunit B</fullName>
    </alternativeName>
</protein>
<dbReference type="GO" id="GO:0005886">
    <property type="term" value="C:plasma membrane"/>
    <property type="evidence" value="ECO:0007669"/>
    <property type="project" value="UniProtKB-SubCell"/>
</dbReference>
<comment type="subunit">
    <text evidence="6">NDH-1 is composed of 14 different subunits. Subunits NuoB, C, D, E, F, and G constitute the peripheral sector of the complex.</text>
</comment>
<feature type="domain" description="NADH:ubiquinone oxidoreductase-like 20kDa subunit" evidence="8">
    <location>
        <begin position="44"/>
        <end position="153"/>
    </location>
</feature>
<keyword evidence="2 6" id="KW-0813">Transport</keyword>
<name>A0A2M9ZH45_9LEPT</name>
<gene>
    <name evidence="6" type="primary">nuoB</name>
    <name evidence="9" type="ORF">CH371_06540</name>
</gene>
<comment type="subcellular location">
    <subcellularLocation>
        <location evidence="6">Cell membrane</location>
        <topology evidence="6">Peripheral membrane protein</topology>
        <orientation evidence="6">Cytoplasmic side</orientation>
    </subcellularLocation>
</comment>
<dbReference type="EMBL" id="NPDT01000001">
    <property type="protein sequence ID" value="PJZ67656.1"/>
    <property type="molecule type" value="Genomic_DNA"/>
</dbReference>
<keyword evidence="6" id="KW-0472">Membrane</keyword>
<keyword evidence="9" id="KW-0560">Oxidoreductase</keyword>
<evidence type="ECO:0000256" key="4">
    <source>
        <dbReference type="ARBA" id="ARBA00022967"/>
    </source>
</evidence>
<comment type="catalytic activity">
    <reaction evidence="6">
        <text>a quinone + NADH + 5 H(+)(in) = a quinol + NAD(+) + 4 H(+)(out)</text>
        <dbReference type="Rhea" id="RHEA:57888"/>
        <dbReference type="ChEBI" id="CHEBI:15378"/>
        <dbReference type="ChEBI" id="CHEBI:24646"/>
        <dbReference type="ChEBI" id="CHEBI:57540"/>
        <dbReference type="ChEBI" id="CHEBI:57945"/>
        <dbReference type="ChEBI" id="CHEBI:132124"/>
    </reaction>
</comment>
<dbReference type="PANTHER" id="PTHR11995:SF14">
    <property type="entry name" value="NADH DEHYDROGENASE [UBIQUINONE] IRON-SULFUR PROTEIN 7, MITOCHONDRIAL"/>
    <property type="match status" value="1"/>
</dbReference>
<keyword evidence="6 7" id="KW-0004">4Fe-4S</keyword>
<dbReference type="Gene3D" id="3.40.50.12280">
    <property type="match status" value="1"/>
</dbReference>
<keyword evidence="5 6" id="KW-0520">NAD</keyword>
<comment type="similarity">
    <text evidence="1 6 7">Belongs to the complex I 20 kDa subunit family.</text>
</comment>
<evidence type="ECO:0000256" key="7">
    <source>
        <dbReference type="RuleBase" id="RU004464"/>
    </source>
</evidence>
<dbReference type="AlphaFoldDB" id="A0A2M9ZH45"/>
<feature type="binding site" evidence="6">
    <location>
        <position position="139"/>
    </location>
    <ligand>
        <name>[4Fe-4S] cluster</name>
        <dbReference type="ChEBI" id="CHEBI:49883"/>
    </ligand>
</feature>
<dbReference type="GO" id="GO:0048038">
    <property type="term" value="F:quinone binding"/>
    <property type="evidence" value="ECO:0007669"/>
    <property type="project" value="UniProtKB-KW"/>
</dbReference>
<dbReference type="EC" id="7.1.1.-" evidence="6"/>
<feature type="binding site" evidence="6">
    <location>
        <position position="110"/>
    </location>
    <ligand>
        <name>[4Fe-4S] cluster</name>
        <dbReference type="ChEBI" id="CHEBI:49883"/>
    </ligand>
</feature>
<keyword evidence="6 7" id="KW-0411">Iron-sulfur</keyword>
<comment type="cofactor">
    <cofactor evidence="6">
        <name>[4Fe-4S] cluster</name>
        <dbReference type="ChEBI" id="CHEBI:49883"/>
    </cofactor>
    <text evidence="6">Binds 1 [4Fe-4S] cluster.</text>
</comment>
<keyword evidence="6" id="KW-1003">Cell membrane</keyword>
<feature type="binding site" evidence="6">
    <location>
        <position position="45"/>
    </location>
    <ligand>
        <name>[4Fe-4S] cluster</name>
        <dbReference type="ChEBI" id="CHEBI:49883"/>
    </ligand>
</feature>
<dbReference type="GO" id="GO:0008137">
    <property type="term" value="F:NADH dehydrogenase (ubiquinone) activity"/>
    <property type="evidence" value="ECO:0007669"/>
    <property type="project" value="InterPro"/>
</dbReference>
<dbReference type="GO" id="GO:0015990">
    <property type="term" value="P:electron transport coupled proton transport"/>
    <property type="evidence" value="ECO:0007669"/>
    <property type="project" value="TreeGrafter"/>
</dbReference>
<dbReference type="InterPro" id="IPR006138">
    <property type="entry name" value="NADH_UQ_OxRdtase_20Kd_su"/>
</dbReference>
<keyword evidence="6" id="KW-0830">Ubiquinone</keyword>
<dbReference type="FunFam" id="3.40.50.12280:FF:000002">
    <property type="entry name" value="NADH-quinone oxidoreductase subunit B"/>
    <property type="match status" value="1"/>
</dbReference>
<evidence type="ECO:0000259" key="8">
    <source>
        <dbReference type="Pfam" id="PF01058"/>
    </source>
</evidence>
<evidence type="ECO:0000256" key="6">
    <source>
        <dbReference type="HAMAP-Rule" id="MF_01356"/>
    </source>
</evidence>
<evidence type="ECO:0000313" key="10">
    <source>
        <dbReference type="Proteomes" id="UP000231912"/>
    </source>
</evidence>
<keyword evidence="3 6" id="KW-0874">Quinone</keyword>
<feature type="binding site" evidence="6">
    <location>
        <position position="44"/>
    </location>
    <ligand>
        <name>[4Fe-4S] cluster</name>
        <dbReference type="ChEBI" id="CHEBI:49883"/>
    </ligand>
</feature>
<keyword evidence="4 6" id="KW-1278">Translocase</keyword>
<dbReference type="GO" id="GO:0005506">
    <property type="term" value="F:iron ion binding"/>
    <property type="evidence" value="ECO:0007669"/>
    <property type="project" value="UniProtKB-UniRule"/>
</dbReference>